<dbReference type="Pfam" id="PF12680">
    <property type="entry name" value="SnoaL_2"/>
    <property type="match status" value="1"/>
</dbReference>
<evidence type="ECO:0000259" key="1">
    <source>
        <dbReference type="Pfam" id="PF12680"/>
    </source>
</evidence>
<dbReference type="InterPro" id="IPR032710">
    <property type="entry name" value="NTF2-like_dom_sf"/>
</dbReference>
<accession>A0ABZ2ZQ72</accession>
<dbReference type="RefSeq" id="WP_251267140.1">
    <property type="nucleotide sequence ID" value="NZ_CP151651.1"/>
</dbReference>
<gene>
    <name evidence="2" type="ORF">AADC60_17870</name>
</gene>
<dbReference type="EMBL" id="CP151651">
    <property type="protein sequence ID" value="WZP10269.1"/>
    <property type="molecule type" value="Genomic_DNA"/>
</dbReference>
<evidence type="ECO:0000313" key="3">
    <source>
        <dbReference type="Proteomes" id="UP001472074"/>
    </source>
</evidence>
<proteinExistence type="predicted"/>
<feature type="domain" description="SnoaL-like" evidence="1">
    <location>
        <begin position="13"/>
        <end position="110"/>
    </location>
</feature>
<keyword evidence="3" id="KW-1185">Reference proteome</keyword>
<dbReference type="InterPro" id="IPR008317">
    <property type="entry name" value="UCP030561"/>
</dbReference>
<dbReference type="Proteomes" id="UP001472074">
    <property type="component" value="Chromosome"/>
</dbReference>
<dbReference type="InterPro" id="IPR037401">
    <property type="entry name" value="SnoaL-like"/>
</dbReference>
<dbReference type="Gene3D" id="3.10.450.50">
    <property type="match status" value="1"/>
</dbReference>
<organism evidence="2 3">
    <name type="scientific">Cytobacillus pseudoceanisediminis</name>
    <dbReference type="NCBI Taxonomy" id="3051614"/>
    <lineage>
        <taxon>Bacteria</taxon>
        <taxon>Bacillati</taxon>
        <taxon>Bacillota</taxon>
        <taxon>Bacilli</taxon>
        <taxon>Bacillales</taxon>
        <taxon>Bacillaceae</taxon>
        <taxon>Cytobacillus</taxon>
    </lineage>
</organism>
<dbReference type="PIRSF" id="PIRSF030561">
    <property type="entry name" value="UCP030561"/>
    <property type="match status" value="1"/>
</dbReference>
<sequence length="116" mass="13641">MSQLEEKTGRIAQQQLDAYNRQNIDEFLAVYSDDVTVMTFPGDEVMYRGKEKMRERYSQLFKNNPNQHAELISRMAKGNIVIDYEYVTGRANGQSIYAIAMYEIEEDKIQKVWFVK</sequence>
<reference evidence="2 3" key="1">
    <citation type="submission" date="2024-04" db="EMBL/GenBank/DDBJ databases">
        <title>Screening of coral probiotics and analysis of their probiotic properties.</title>
        <authorList>
            <person name="Wang S."/>
        </authorList>
    </citation>
    <scope>NUCLEOTIDE SEQUENCE [LARGE SCALE GENOMIC DNA]</scope>
    <source>
        <strain evidence="2 3">GXU-Z9</strain>
    </source>
</reference>
<name>A0ABZ2ZQ72_9BACI</name>
<protein>
    <submittedName>
        <fullName evidence="2">Nuclear transport factor 2 family protein</fullName>
    </submittedName>
</protein>
<dbReference type="SUPFAM" id="SSF54427">
    <property type="entry name" value="NTF2-like"/>
    <property type="match status" value="1"/>
</dbReference>
<evidence type="ECO:0000313" key="2">
    <source>
        <dbReference type="EMBL" id="WZP10269.1"/>
    </source>
</evidence>